<gene>
    <name evidence="3" type="ORF">WNY63_02610</name>
</gene>
<dbReference type="InterPro" id="IPR011004">
    <property type="entry name" value="Trimer_LpxA-like_sf"/>
</dbReference>
<dbReference type="Proteomes" id="UP001388366">
    <property type="component" value="Unassembled WGS sequence"/>
</dbReference>
<dbReference type="CDD" id="cd03360">
    <property type="entry name" value="LbH_AT_putative"/>
    <property type="match status" value="1"/>
</dbReference>
<reference evidence="3 4" key="1">
    <citation type="submission" date="2024-03" db="EMBL/GenBank/DDBJ databases">
        <title>Community enrichment and isolation of bacterial strains for fucoidan degradation.</title>
        <authorList>
            <person name="Sichert A."/>
        </authorList>
    </citation>
    <scope>NUCLEOTIDE SEQUENCE [LARGE SCALE GENOMIC DNA]</scope>
    <source>
        <strain evidence="3 4">AS81</strain>
    </source>
</reference>
<evidence type="ECO:0000313" key="4">
    <source>
        <dbReference type="Proteomes" id="UP001388366"/>
    </source>
</evidence>
<name>A0ABU9TYK5_9GAMM</name>
<proteinExistence type="inferred from homology"/>
<evidence type="ECO:0000256" key="1">
    <source>
        <dbReference type="ARBA" id="ARBA00007274"/>
    </source>
</evidence>
<protein>
    <recommendedName>
        <fullName evidence="2">PglD N-terminal domain-containing protein</fullName>
    </recommendedName>
</protein>
<dbReference type="PANTHER" id="PTHR43300:SF7">
    <property type="entry name" value="UDP-N-ACETYLBACILLOSAMINE N-ACETYLTRANSFERASE"/>
    <property type="match status" value="1"/>
</dbReference>
<dbReference type="Gene3D" id="3.40.50.20">
    <property type="match status" value="1"/>
</dbReference>
<dbReference type="RefSeq" id="WP_342883240.1">
    <property type="nucleotide sequence ID" value="NZ_JBBMQU010000003.1"/>
</dbReference>
<dbReference type="InterPro" id="IPR041561">
    <property type="entry name" value="PglD_N"/>
</dbReference>
<accession>A0ABU9TYK5</accession>
<dbReference type="InterPro" id="IPR001451">
    <property type="entry name" value="Hexapep"/>
</dbReference>
<comment type="similarity">
    <text evidence="1">Belongs to the transferase hexapeptide repeat family.</text>
</comment>
<organism evidence="3 4">
    <name type="scientific">Pseudoalteromonas neustonica</name>
    <dbReference type="NCBI Taxonomy" id="1840331"/>
    <lineage>
        <taxon>Bacteria</taxon>
        <taxon>Pseudomonadati</taxon>
        <taxon>Pseudomonadota</taxon>
        <taxon>Gammaproteobacteria</taxon>
        <taxon>Alteromonadales</taxon>
        <taxon>Pseudoalteromonadaceae</taxon>
        <taxon>Pseudoalteromonas</taxon>
    </lineage>
</organism>
<feature type="domain" description="PglD N-terminal" evidence="2">
    <location>
        <begin position="3"/>
        <end position="82"/>
    </location>
</feature>
<dbReference type="InterPro" id="IPR050179">
    <property type="entry name" value="Trans_hexapeptide_repeat"/>
</dbReference>
<dbReference type="InterPro" id="IPR020019">
    <property type="entry name" value="AcTrfase_PglD-like"/>
</dbReference>
<dbReference type="Pfam" id="PF00132">
    <property type="entry name" value="Hexapep"/>
    <property type="match status" value="1"/>
</dbReference>
<dbReference type="Gene3D" id="2.160.10.10">
    <property type="entry name" value="Hexapeptide repeat proteins"/>
    <property type="match status" value="1"/>
</dbReference>
<dbReference type="SUPFAM" id="SSF51161">
    <property type="entry name" value="Trimeric LpxA-like enzymes"/>
    <property type="match status" value="1"/>
</dbReference>
<comment type="caution">
    <text evidence="3">The sequence shown here is derived from an EMBL/GenBank/DDBJ whole genome shotgun (WGS) entry which is preliminary data.</text>
</comment>
<keyword evidence="4" id="KW-1185">Reference proteome</keyword>
<dbReference type="PANTHER" id="PTHR43300">
    <property type="entry name" value="ACETYLTRANSFERASE"/>
    <property type="match status" value="1"/>
</dbReference>
<dbReference type="EMBL" id="JBBMQU010000003">
    <property type="protein sequence ID" value="MEM5549627.1"/>
    <property type="molecule type" value="Genomic_DNA"/>
</dbReference>
<sequence length="232" mass="25681">MKKLVIIGCGNMALTYYPYFKEYFNIVGFAIDSEFKTTNEYMGLPVYNLDNINANLNPETVEFVVAIGFLDMNQVREKIYKRMKKLGYRAAKLQLNAYPNKHGVTIEEGSVILESTSIHINSKIGENTFISTGVNIGHGCIIGNNVWINSGVTIAGDVIIGDNTIIGVGATIGNNIEIASHNFIGAASLIVKNTNKFDTYAIKQTEQLPIKSYDFLKISSLNRNTLRGRNDN</sequence>
<evidence type="ECO:0000313" key="3">
    <source>
        <dbReference type="EMBL" id="MEM5549627.1"/>
    </source>
</evidence>
<dbReference type="Pfam" id="PF17836">
    <property type="entry name" value="PglD_N"/>
    <property type="match status" value="1"/>
</dbReference>
<evidence type="ECO:0000259" key="2">
    <source>
        <dbReference type="Pfam" id="PF17836"/>
    </source>
</evidence>